<feature type="signal peptide" evidence="17">
    <location>
        <begin position="1"/>
        <end position="18"/>
    </location>
</feature>
<dbReference type="Gene3D" id="3.30.565.10">
    <property type="entry name" value="Histidine kinase-like ATPase, C-terminal domain"/>
    <property type="match status" value="1"/>
</dbReference>
<evidence type="ECO:0000256" key="13">
    <source>
        <dbReference type="ARBA" id="ARBA00023014"/>
    </source>
</evidence>
<dbReference type="InterPro" id="IPR050482">
    <property type="entry name" value="Sensor_HK_TwoCompSys"/>
</dbReference>
<dbReference type="RefSeq" id="WP_338690385.1">
    <property type="nucleotide sequence ID" value="NZ_AP024702.1"/>
</dbReference>
<comment type="subcellular location">
    <subcellularLocation>
        <location evidence="3">Cytoplasm</location>
    </subcellularLocation>
</comment>
<dbReference type="SUPFAM" id="SSF55874">
    <property type="entry name" value="ATPase domain of HSP90 chaperone/DNA topoisomerase II/histidine kinase"/>
    <property type="match status" value="1"/>
</dbReference>
<keyword evidence="20" id="KW-1185">Reference proteome</keyword>
<evidence type="ECO:0000256" key="16">
    <source>
        <dbReference type="SAM" id="Phobius"/>
    </source>
</evidence>
<evidence type="ECO:0000256" key="10">
    <source>
        <dbReference type="ARBA" id="ARBA00022777"/>
    </source>
</evidence>
<keyword evidence="16" id="KW-1133">Transmembrane helix</keyword>
<dbReference type="InterPro" id="IPR036890">
    <property type="entry name" value="HATPase_C_sf"/>
</dbReference>
<dbReference type="InterPro" id="IPR011123">
    <property type="entry name" value="Y_Y_Y"/>
</dbReference>
<evidence type="ECO:0000256" key="17">
    <source>
        <dbReference type="SAM" id="SignalP"/>
    </source>
</evidence>
<keyword evidence="12" id="KW-0902">Two-component regulatory system</keyword>
<dbReference type="InterPro" id="IPR013783">
    <property type="entry name" value="Ig-like_fold"/>
</dbReference>
<evidence type="ECO:0000256" key="1">
    <source>
        <dbReference type="ARBA" id="ARBA00000085"/>
    </source>
</evidence>
<keyword evidence="13" id="KW-0411">Iron-sulfur</keyword>
<dbReference type="Proteomes" id="UP001374893">
    <property type="component" value="Chromosome"/>
</dbReference>
<comment type="cofactor">
    <cofactor evidence="2">
        <name>[4Fe-4S] cluster</name>
        <dbReference type="ChEBI" id="CHEBI:49883"/>
    </cofactor>
</comment>
<evidence type="ECO:0000256" key="8">
    <source>
        <dbReference type="ARBA" id="ARBA00022679"/>
    </source>
</evidence>
<evidence type="ECO:0000313" key="20">
    <source>
        <dbReference type="Proteomes" id="UP001374893"/>
    </source>
</evidence>
<keyword evidence="8" id="KW-0808">Transferase</keyword>
<dbReference type="EMBL" id="AP024702">
    <property type="protein sequence ID" value="BCX47916.1"/>
    <property type="molecule type" value="Genomic_DNA"/>
</dbReference>
<sequence length="926" mass="101475">MRWLLTALFAILTCRAPAAESLAAGYGFLVHVWQSEDGLPGNVVRSIGQTEDGFLWVATAEGIARFDGLGFTSIGAQEPAIGRRFAFFRVFTPEDHGVWISTSLGGLFRITDNELVEVIEGTAEANPPLVTRLFSHDEQIHFIRSNDVWRLDADGPVQVADPSEDLVASMVADQRAQIARGRRDDRSTPTSLEDSDEDRWIVSGDTLLHEGQEGAGAIPVIPELDGQLTVSDMLEDKEGNLWLSSPVQGLIRVRKSRVSFLETEEGPFLADVRTAIRDREGTWWLGGRDGGIDRIRDGEVEHLELVEGGYRRPIACIFEDSRGTVWFTAAHGSVFSWNGTGFDLRFSEVSQAAKVNAIAEDPTGRLWFGGDRGLCVIEDGQIAVFTDDAKLQGHEITSLFAADDGRVFAGTVDGHIAIIEDGSVSLIGTPAEMSRRYVSEILVLEGEEIWVTTIDAGLFVRRDGKWHRFSRADGLPDERLTGLVLHGTDQFWIGSLGGIIRVSRSELIRRLTNSSIVPRWVRLDRSDGMNTRECVGGAQPGVFDDGEGALWFPTTRGVVGVRPEEIRINLAPPSLHIDAVEIDGIRHPAGQGTIVTGPGRVQLVFHFVGVSLSAPEKVTYRIRLDPLDRDSSFNRSDRTASYQAVPPGSYTFEVQSVNGDGVMNILPETVSIVVRRHFWETPLFITSAIVVLLLAALASGWVVARRRMRRSLEALRVQGLIEGERSRISRDLHDDLGASLTELSILSALGAEDEEDANLRPTMETLSQKSKEVVGALDEIVWAATPREDTLRSLVDYIAASAREFLENAQVGLDLEFPRSVPDLMIGPRRRHSVFLTTREALNNAVKYSGADSISLSIDLTDAELVVTVSDRGKGFDLEYAETLGNGLTNLRQRMRDCGGACSIDSIPGEGTTVTIRLPLPPAPTS</sequence>
<evidence type="ECO:0000256" key="12">
    <source>
        <dbReference type="ARBA" id="ARBA00023012"/>
    </source>
</evidence>
<dbReference type="PANTHER" id="PTHR24421">
    <property type="entry name" value="NITRATE/NITRITE SENSOR PROTEIN NARX-RELATED"/>
    <property type="match status" value="1"/>
</dbReference>
<reference evidence="19 20" key="1">
    <citation type="submission" date="2021-06" db="EMBL/GenBank/DDBJ databases">
        <title>Complete genome of Haloferula helveola possessing various polysaccharide degrading enzymes.</title>
        <authorList>
            <person name="Takami H."/>
            <person name="Huang C."/>
            <person name="Hamasaki K."/>
        </authorList>
    </citation>
    <scope>NUCLEOTIDE SEQUENCE [LARGE SCALE GENOMIC DNA]</scope>
    <source>
        <strain evidence="19 20">CN-1</strain>
    </source>
</reference>
<dbReference type="InterPro" id="IPR011712">
    <property type="entry name" value="Sig_transdc_His_kin_sub3_dim/P"/>
</dbReference>
<evidence type="ECO:0000256" key="15">
    <source>
        <dbReference type="ARBA" id="ARBA00030800"/>
    </source>
</evidence>
<keyword evidence="9" id="KW-0479">Metal-binding</keyword>
<dbReference type="InterPro" id="IPR011110">
    <property type="entry name" value="Reg_prop"/>
</dbReference>
<evidence type="ECO:0000256" key="9">
    <source>
        <dbReference type="ARBA" id="ARBA00022723"/>
    </source>
</evidence>
<keyword evidence="16" id="KW-0812">Transmembrane</keyword>
<evidence type="ECO:0000256" key="7">
    <source>
        <dbReference type="ARBA" id="ARBA00022490"/>
    </source>
</evidence>
<dbReference type="Gene3D" id="1.20.5.1930">
    <property type="match status" value="1"/>
</dbReference>
<evidence type="ECO:0000256" key="11">
    <source>
        <dbReference type="ARBA" id="ARBA00023004"/>
    </source>
</evidence>
<proteinExistence type="predicted"/>
<comment type="function">
    <text evidence="14">Member of the two-component regulatory system NreB/NreC involved in the control of dissimilatory nitrate/nitrite reduction in response to oxygen. NreB functions as a direct oxygen sensor histidine kinase which is autophosphorylated, in the absence of oxygen, probably at the conserved histidine residue, and transfers its phosphate group probably to a conserved aspartate residue of NreC. NreB/NreC activates the expression of the nitrate (narGHJI) and nitrite (nir) reductase operons, as well as the putative nitrate transporter gene narT.</text>
</comment>
<comment type="catalytic activity">
    <reaction evidence="1">
        <text>ATP + protein L-histidine = ADP + protein N-phospho-L-histidine.</text>
        <dbReference type="EC" id="2.7.13.3"/>
    </reaction>
</comment>
<keyword evidence="6" id="KW-0004">4Fe-4S</keyword>
<dbReference type="Pfam" id="PF07730">
    <property type="entry name" value="HisKA_3"/>
    <property type="match status" value="1"/>
</dbReference>
<dbReference type="Pfam" id="PF07494">
    <property type="entry name" value="Reg_prop"/>
    <property type="match status" value="1"/>
</dbReference>
<dbReference type="SUPFAM" id="SSF63829">
    <property type="entry name" value="Calcium-dependent phosphotriesterase"/>
    <property type="match status" value="2"/>
</dbReference>
<dbReference type="Pfam" id="PF07495">
    <property type="entry name" value="Y_Y_Y"/>
    <property type="match status" value="1"/>
</dbReference>
<dbReference type="SMART" id="SM00387">
    <property type="entry name" value="HATPase_c"/>
    <property type="match status" value="1"/>
</dbReference>
<feature type="chain" id="PRO_5046533012" description="Oxygen sensor histidine kinase NreB" evidence="17">
    <location>
        <begin position="19"/>
        <end position="926"/>
    </location>
</feature>
<dbReference type="CDD" id="cd16917">
    <property type="entry name" value="HATPase_UhpB-NarQ-NarX-like"/>
    <property type="match status" value="1"/>
</dbReference>
<evidence type="ECO:0000256" key="6">
    <source>
        <dbReference type="ARBA" id="ARBA00022485"/>
    </source>
</evidence>
<dbReference type="Pfam" id="PF02518">
    <property type="entry name" value="HATPase_c"/>
    <property type="match status" value="1"/>
</dbReference>
<evidence type="ECO:0000256" key="2">
    <source>
        <dbReference type="ARBA" id="ARBA00001966"/>
    </source>
</evidence>
<dbReference type="PROSITE" id="PS50109">
    <property type="entry name" value="HIS_KIN"/>
    <property type="match status" value="1"/>
</dbReference>
<evidence type="ECO:0000256" key="3">
    <source>
        <dbReference type="ARBA" id="ARBA00004496"/>
    </source>
</evidence>
<keyword evidence="11" id="KW-0408">Iron</keyword>
<feature type="transmembrane region" description="Helical" evidence="16">
    <location>
        <begin position="683"/>
        <end position="704"/>
    </location>
</feature>
<dbReference type="Gene3D" id="2.60.40.10">
    <property type="entry name" value="Immunoglobulins"/>
    <property type="match status" value="1"/>
</dbReference>
<name>A0ABN6H2W9_9BACT</name>
<dbReference type="InterPro" id="IPR004358">
    <property type="entry name" value="Sig_transdc_His_kin-like_C"/>
</dbReference>
<keyword evidence="16" id="KW-0472">Membrane</keyword>
<evidence type="ECO:0000313" key="19">
    <source>
        <dbReference type="EMBL" id="BCX47916.1"/>
    </source>
</evidence>
<gene>
    <name evidence="19" type="ORF">HAHE_18240</name>
</gene>
<keyword evidence="17" id="KW-0732">Signal</keyword>
<keyword evidence="10" id="KW-0418">Kinase</keyword>
<dbReference type="EC" id="2.7.13.3" evidence="4"/>
<dbReference type="InterPro" id="IPR015943">
    <property type="entry name" value="WD40/YVTN_repeat-like_dom_sf"/>
</dbReference>
<dbReference type="PRINTS" id="PR00344">
    <property type="entry name" value="BCTRLSENSOR"/>
</dbReference>
<evidence type="ECO:0000259" key="18">
    <source>
        <dbReference type="PROSITE" id="PS50109"/>
    </source>
</evidence>
<feature type="domain" description="Histidine kinase" evidence="18">
    <location>
        <begin position="727"/>
        <end position="922"/>
    </location>
</feature>
<organism evidence="19 20">
    <name type="scientific">Haloferula helveola</name>
    <dbReference type="NCBI Taxonomy" id="490095"/>
    <lineage>
        <taxon>Bacteria</taxon>
        <taxon>Pseudomonadati</taxon>
        <taxon>Verrucomicrobiota</taxon>
        <taxon>Verrucomicrobiia</taxon>
        <taxon>Verrucomicrobiales</taxon>
        <taxon>Verrucomicrobiaceae</taxon>
        <taxon>Haloferula</taxon>
    </lineage>
</organism>
<evidence type="ECO:0000256" key="5">
    <source>
        <dbReference type="ARBA" id="ARBA00017322"/>
    </source>
</evidence>
<dbReference type="Gene3D" id="2.130.10.10">
    <property type="entry name" value="YVTN repeat-like/Quinoprotein amine dehydrogenase"/>
    <property type="match status" value="2"/>
</dbReference>
<dbReference type="InterPro" id="IPR005467">
    <property type="entry name" value="His_kinase_dom"/>
</dbReference>
<evidence type="ECO:0000256" key="4">
    <source>
        <dbReference type="ARBA" id="ARBA00012438"/>
    </source>
</evidence>
<evidence type="ECO:0000256" key="14">
    <source>
        <dbReference type="ARBA" id="ARBA00024827"/>
    </source>
</evidence>
<keyword evidence="7" id="KW-0963">Cytoplasm</keyword>
<dbReference type="PANTHER" id="PTHR24421:SF63">
    <property type="entry name" value="SENSOR HISTIDINE KINASE DESK"/>
    <property type="match status" value="1"/>
</dbReference>
<dbReference type="InterPro" id="IPR003594">
    <property type="entry name" value="HATPase_dom"/>
</dbReference>
<protein>
    <recommendedName>
        <fullName evidence="5">Oxygen sensor histidine kinase NreB</fullName>
        <ecNumber evidence="4">2.7.13.3</ecNumber>
    </recommendedName>
    <alternativeName>
        <fullName evidence="15">Nitrogen regulation protein B</fullName>
    </alternativeName>
</protein>
<accession>A0ABN6H2W9</accession>